<reference evidence="1" key="1">
    <citation type="submission" date="2014-09" db="EMBL/GenBank/DDBJ databases">
        <authorList>
            <person name="Magalhaes I.L.F."/>
            <person name="Oliveira U."/>
            <person name="Santos F.R."/>
            <person name="Vidigal T.H.D.A."/>
            <person name="Brescovit A.D."/>
            <person name="Santos A.J."/>
        </authorList>
    </citation>
    <scope>NUCLEOTIDE SEQUENCE</scope>
    <source>
        <tissue evidence="1">Shoot tissue taken approximately 20 cm above the soil surface</tissue>
    </source>
</reference>
<proteinExistence type="predicted"/>
<organism evidence="1">
    <name type="scientific">Arundo donax</name>
    <name type="common">Giant reed</name>
    <name type="synonym">Donax arundinaceus</name>
    <dbReference type="NCBI Taxonomy" id="35708"/>
    <lineage>
        <taxon>Eukaryota</taxon>
        <taxon>Viridiplantae</taxon>
        <taxon>Streptophyta</taxon>
        <taxon>Embryophyta</taxon>
        <taxon>Tracheophyta</taxon>
        <taxon>Spermatophyta</taxon>
        <taxon>Magnoliopsida</taxon>
        <taxon>Liliopsida</taxon>
        <taxon>Poales</taxon>
        <taxon>Poaceae</taxon>
        <taxon>PACMAD clade</taxon>
        <taxon>Arundinoideae</taxon>
        <taxon>Arundineae</taxon>
        <taxon>Arundo</taxon>
    </lineage>
</organism>
<dbReference type="EMBL" id="GBRH01165424">
    <property type="protein sequence ID" value="JAE32472.1"/>
    <property type="molecule type" value="Transcribed_RNA"/>
</dbReference>
<reference evidence="1" key="2">
    <citation type="journal article" date="2015" name="Data Brief">
        <title>Shoot transcriptome of the giant reed, Arundo donax.</title>
        <authorList>
            <person name="Barrero R.A."/>
            <person name="Guerrero F.D."/>
            <person name="Moolhuijzen P."/>
            <person name="Goolsby J.A."/>
            <person name="Tidwell J."/>
            <person name="Bellgard S.E."/>
            <person name="Bellgard M.I."/>
        </authorList>
    </citation>
    <scope>NUCLEOTIDE SEQUENCE</scope>
    <source>
        <tissue evidence="1">Shoot tissue taken approximately 20 cm above the soil surface</tissue>
    </source>
</reference>
<evidence type="ECO:0000313" key="1">
    <source>
        <dbReference type="EMBL" id="JAE32472.1"/>
    </source>
</evidence>
<protein>
    <submittedName>
        <fullName evidence="1">Uncharacterized protein</fullName>
    </submittedName>
</protein>
<dbReference type="AlphaFoldDB" id="A0A0A9H6U2"/>
<sequence length="64" mass="6877">MRSLLACMLMLAVLVTYLFIIKLLDPVRSPLALVLPSCDINTDLSSASKSKVSHACSSILATKL</sequence>
<name>A0A0A9H6U2_ARUDO</name>
<accession>A0A0A9H6U2</accession>